<name>B0XD29_CULQU</name>
<feature type="compositionally biased region" description="Low complexity" evidence="2">
    <location>
        <begin position="55"/>
        <end position="72"/>
    </location>
</feature>
<evidence type="ECO:0000313" key="4">
    <source>
        <dbReference type="EnsemblMetazoa" id="CPIJ017464-PA"/>
    </source>
</evidence>
<gene>
    <name evidence="4" type="primary">6051069</name>
    <name evidence="3" type="ORF">CpipJ_CPIJ017464</name>
</gene>
<accession>B0XD29</accession>
<proteinExistence type="predicted"/>
<keyword evidence="5" id="KW-1185">Reference proteome</keyword>
<evidence type="ECO:0000256" key="1">
    <source>
        <dbReference type="SAM" id="Coils"/>
    </source>
</evidence>
<dbReference type="EnsemblMetazoa" id="CPIJ017464-RA">
    <property type="protein sequence ID" value="CPIJ017464-PA"/>
    <property type="gene ID" value="CPIJ017464"/>
</dbReference>
<dbReference type="HOGENOM" id="CLU_1556797_0_0_1"/>
<reference evidence="3" key="1">
    <citation type="submission" date="2007-03" db="EMBL/GenBank/DDBJ databases">
        <title>Annotation of Culex pipiens quinquefasciatus.</title>
        <authorList>
            <consortium name="The Broad Institute Genome Sequencing Platform"/>
            <person name="Atkinson P.W."/>
            <person name="Hemingway J."/>
            <person name="Christensen B.M."/>
            <person name="Higgs S."/>
            <person name="Kodira C."/>
            <person name="Hannick L."/>
            <person name="Megy K."/>
            <person name="O'Leary S."/>
            <person name="Pearson M."/>
            <person name="Haas B.J."/>
            <person name="Mauceli E."/>
            <person name="Wortman J.R."/>
            <person name="Lee N.H."/>
            <person name="Guigo R."/>
            <person name="Stanke M."/>
            <person name="Alvarado L."/>
            <person name="Amedeo P."/>
            <person name="Antoine C.H."/>
            <person name="Arensburger P."/>
            <person name="Bidwell S.L."/>
            <person name="Crawford M."/>
            <person name="Camaro F."/>
            <person name="Devon K."/>
            <person name="Engels R."/>
            <person name="Hammond M."/>
            <person name="Howarth C."/>
            <person name="Koehrsen M."/>
            <person name="Lawson D."/>
            <person name="Montgomery P."/>
            <person name="Nene V."/>
            <person name="Nusbaum C."/>
            <person name="Puiu D."/>
            <person name="Romero-Severson J."/>
            <person name="Severson D.W."/>
            <person name="Shumway M."/>
            <person name="Sisk P."/>
            <person name="Stolte C."/>
            <person name="Zeng Q."/>
            <person name="Eisenstadt E."/>
            <person name="Fraser-Liggett C."/>
            <person name="Strausberg R."/>
            <person name="Galagan J."/>
            <person name="Birren B."/>
            <person name="Collins F.H."/>
        </authorList>
    </citation>
    <scope>NUCLEOTIDE SEQUENCE [LARGE SCALE GENOMIC DNA]</scope>
    <source>
        <strain evidence="3">JHB</strain>
    </source>
</reference>
<protein>
    <submittedName>
        <fullName evidence="3 4">Uncharacterized protein</fullName>
    </submittedName>
</protein>
<organism>
    <name type="scientific">Culex quinquefasciatus</name>
    <name type="common">Southern house mosquito</name>
    <name type="synonym">Culex pungens</name>
    <dbReference type="NCBI Taxonomy" id="7176"/>
    <lineage>
        <taxon>Eukaryota</taxon>
        <taxon>Metazoa</taxon>
        <taxon>Ecdysozoa</taxon>
        <taxon>Arthropoda</taxon>
        <taxon>Hexapoda</taxon>
        <taxon>Insecta</taxon>
        <taxon>Pterygota</taxon>
        <taxon>Neoptera</taxon>
        <taxon>Endopterygota</taxon>
        <taxon>Diptera</taxon>
        <taxon>Nematocera</taxon>
        <taxon>Culicoidea</taxon>
        <taxon>Culicidae</taxon>
        <taxon>Culicinae</taxon>
        <taxon>Culicini</taxon>
        <taxon>Culex</taxon>
        <taxon>Culex</taxon>
    </lineage>
</organism>
<evidence type="ECO:0000313" key="5">
    <source>
        <dbReference type="Proteomes" id="UP000002320"/>
    </source>
</evidence>
<feature type="region of interest" description="Disordered" evidence="2">
    <location>
        <begin position="50"/>
        <end position="74"/>
    </location>
</feature>
<evidence type="ECO:0000313" key="3">
    <source>
        <dbReference type="EMBL" id="EDS45264.1"/>
    </source>
</evidence>
<keyword evidence="1" id="KW-0175">Coiled coil</keyword>
<evidence type="ECO:0000256" key="2">
    <source>
        <dbReference type="SAM" id="MobiDB-lite"/>
    </source>
</evidence>
<sequence>MPEGDNIQPDGNLLYERLLQQNERLEAQNARMMEMLERFNLQDVCAVKQDRDKPSPTTGSSSSDSQSTKTQSVLPPSPCWCCGDMHFVRDCAYKQHVCQDCMQTGHKEGYCSCVPKKSKNKQQTNVNSLYAANRVNSTSKRKFLTKLISDLLEKDPDFPLMEIVEENLKKFI</sequence>
<dbReference type="VEuPathDB" id="VectorBase:CPIJ017464"/>
<dbReference type="AlphaFoldDB" id="B0XD29"/>
<dbReference type="EMBL" id="DS232736">
    <property type="protein sequence ID" value="EDS45264.1"/>
    <property type="molecule type" value="Genomic_DNA"/>
</dbReference>
<reference evidence="4" key="2">
    <citation type="submission" date="2021-02" db="UniProtKB">
        <authorList>
            <consortium name="EnsemblMetazoa"/>
        </authorList>
    </citation>
    <scope>IDENTIFICATION</scope>
    <source>
        <strain evidence="4">JHB</strain>
    </source>
</reference>
<feature type="coiled-coil region" evidence="1">
    <location>
        <begin position="15"/>
        <end position="42"/>
    </location>
</feature>
<dbReference type="VEuPathDB" id="VectorBase:CQUJHB015506"/>
<dbReference type="KEGG" id="cqu:CpipJ_CPIJ017464"/>
<dbReference type="Proteomes" id="UP000002320">
    <property type="component" value="Unassembled WGS sequence"/>
</dbReference>
<dbReference type="InParanoid" id="B0XD29"/>
<dbReference type="OrthoDB" id="7763505at2759"/>